<organism evidence="5 6">
    <name type="scientific">Echinicola vietnamensis (strain DSM 17526 / LMG 23754 / KMM 6221)</name>
    <dbReference type="NCBI Taxonomy" id="926556"/>
    <lineage>
        <taxon>Bacteria</taxon>
        <taxon>Pseudomonadati</taxon>
        <taxon>Bacteroidota</taxon>
        <taxon>Cytophagia</taxon>
        <taxon>Cytophagales</taxon>
        <taxon>Cyclobacteriaceae</taxon>
        <taxon>Echinicola</taxon>
    </lineage>
</organism>
<dbReference type="Gene3D" id="3.40.1410.10">
    <property type="entry name" value="Chorismate lyase-like"/>
    <property type="match status" value="1"/>
</dbReference>
<dbReference type="CDD" id="cd07377">
    <property type="entry name" value="WHTH_GntR"/>
    <property type="match status" value="1"/>
</dbReference>
<sequence>MKPKFISISEDIIEKIKSGELQPGDRVPSENELIKQYEVSNTTARKSLLEIESRGWAQRIKGKGTFVLNRTEDHHILRTLGSIDSTRRGFNESLKAEGFNPKNIVLEKTILQHGVSSEISGKHYIMEGPILKIHQVRYADDIILKDEIKYISLKLCPKINMMSTEISYFKIYEDKYNLKISDIKQNLSTMILMPQAEENNFEVSDPLPAFVLDSVVLCCSDTVVEIEKSYYRGDKYKFAIVANPEYYGNSVNTERKI</sequence>
<evidence type="ECO:0000256" key="3">
    <source>
        <dbReference type="ARBA" id="ARBA00023163"/>
    </source>
</evidence>
<keyword evidence="1" id="KW-0805">Transcription regulation</keyword>
<dbReference type="PROSITE" id="PS50949">
    <property type="entry name" value="HTH_GNTR"/>
    <property type="match status" value="1"/>
</dbReference>
<dbReference type="PANTHER" id="PTHR44846:SF1">
    <property type="entry name" value="MANNOSYL-D-GLYCERATE TRANSPORT_METABOLISM SYSTEM REPRESSOR MNGR-RELATED"/>
    <property type="match status" value="1"/>
</dbReference>
<keyword evidence="3" id="KW-0804">Transcription</keyword>
<dbReference type="InterPro" id="IPR028978">
    <property type="entry name" value="Chorismate_lyase_/UTRA_dom_sf"/>
</dbReference>
<dbReference type="SMART" id="SM00345">
    <property type="entry name" value="HTH_GNTR"/>
    <property type="match status" value="1"/>
</dbReference>
<evidence type="ECO:0000256" key="1">
    <source>
        <dbReference type="ARBA" id="ARBA00023015"/>
    </source>
</evidence>
<keyword evidence="2" id="KW-0238">DNA-binding</keyword>
<protein>
    <submittedName>
        <fullName evidence="5">Transcriptional regulator</fullName>
    </submittedName>
</protein>
<dbReference type="Pfam" id="PF07702">
    <property type="entry name" value="UTRA"/>
    <property type="match status" value="1"/>
</dbReference>
<dbReference type="InterPro" id="IPR011663">
    <property type="entry name" value="UTRA"/>
</dbReference>
<dbReference type="Gene3D" id="1.10.10.10">
    <property type="entry name" value="Winged helix-like DNA-binding domain superfamily/Winged helix DNA-binding domain"/>
    <property type="match status" value="1"/>
</dbReference>
<dbReference type="SUPFAM" id="SSF64288">
    <property type="entry name" value="Chorismate lyase-like"/>
    <property type="match status" value="1"/>
</dbReference>
<dbReference type="PATRIC" id="fig|926556.3.peg.412"/>
<accession>L0FUJ7</accession>
<dbReference type="RefSeq" id="WP_015264265.1">
    <property type="nucleotide sequence ID" value="NC_019904.1"/>
</dbReference>
<dbReference type="SUPFAM" id="SSF46785">
    <property type="entry name" value="Winged helix' DNA-binding domain"/>
    <property type="match status" value="1"/>
</dbReference>
<dbReference type="Proteomes" id="UP000010796">
    <property type="component" value="Chromosome"/>
</dbReference>
<dbReference type="GO" id="GO:0003677">
    <property type="term" value="F:DNA binding"/>
    <property type="evidence" value="ECO:0007669"/>
    <property type="project" value="UniProtKB-KW"/>
</dbReference>
<dbReference type="InterPro" id="IPR000524">
    <property type="entry name" value="Tscrpt_reg_HTH_GntR"/>
</dbReference>
<dbReference type="AlphaFoldDB" id="L0FUJ7"/>
<dbReference type="OrthoDB" id="9799482at2"/>
<dbReference type="KEGG" id="evi:Echvi_0410"/>
<gene>
    <name evidence="5" type="ordered locus">Echvi_0410</name>
</gene>
<dbReference type="InterPro" id="IPR036388">
    <property type="entry name" value="WH-like_DNA-bd_sf"/>
</dbReference>
<proteinExistence type="predicted"/>
<feature type="domain" description="HTH gntR-type" evidence="4">
    <location>
        <begin position="2"/>
        <end position="70"/>
    </location>
</feature>
<evidence type="ECO:0000313" key="6">
    <source>
        <dbReference type="Proteomes" id="UP000010796"/>
    </source>
</evidence>
<dbReference type="STRING" id="926556.Echvi_0410"/>
<dbReference type="HOGENOM" id="CLU_063236_5_2_10"/>
<reference evidence="6" key="1">
    <citation type="submission" date="2012-02" db="EMBL/GenBank/DDBJ databases">
        <title>The complete genome of Echinicola vietnamensis DSM 17526.</title>
        <authorList>
            <person name="Lucas S."/>
            <person name="Copeland A."/>
            <person name="Lapidus A."/>
            <person name="Glavina del Rio T."/>
            <person name="Dalin E."/>
            <person name="Tice H."/>
            <person name="Bruce D."/>
            <person name="Goodwin L."/>
            <person name="Pitluck S."/>
            <person name="Peters L."/>
            <person name="Ovchinnikova G."/>
            <person name="Teshima H."/>
            <person name="Kyrpides N."/>
            <person name="Mavromatis K."/>
            <person name="Ivanova N."/>
            <person name="Brettin T."/>
            <person name="Detter J.C."/>
            <person name="Han C."/>
            <person name="Larimer F."/>
            <person name="Land M."/>
            <person name="Hauser L."/>
            <person name="Markowitz V."/>
            <person name="Cheng J.-F."/>
            <person name="Hugenholtz P."/>
            <person name="Woyke T."/>
            <person name="Wu D."/>
            <person name="Brambilla E."/>
            <person name="Klenk H.-P."/>
            <person name="Eisen J.A."/>
        </authorList>
    </citation>
    <scope>NUCLEOTIDE SEQUENCE [LARGE SCALE GENOMIC DNA]</scope>
    <source>
        <strain evidence="6">DSM 17526 / LMG 23754 / KMM 6221</strain>
    </source>
</reference>
<dbReference type="EMBL" id="CP003346">
    <property type="protein sequence ID" value="AGA76698.1"/>
    <property type="molecule type" value="Genomic_DNA"/>
</dbReference>
<evidence type="ECO:0000313" key="5">
    <source>
        <dbReference type="EMBL" id="AGA76698.1"/>
    </source>
</evidence>
<evidence type="ECO:0000256" key="2">
    <source>
        <dbReference type="ARBA" id="ARBA00023125"/>
    </source>
</evidence>
<dbReference type="InterPro" id="IPR050679">
    <property type="entry name" value="Bact_HTH_transcr_reg"/>
</dbReference>
<dbReference type="GO" id="GO:0045892">
    <property type="term" value="P:negative regulation of DNA-templated transcription"/>
    <property type="evidence" value="ECO:0007669"/>
    <property type="project" value="TreeGrafter"/>
</dbReference>
<dbReference type="eggNOG" id="COG2188">
    <property type="taxonomic scope" value="Bacteria"/>
</dbReference>
<dbReference type="InterPro" id="IPR036390">
    <property type="entry name" value="WH_DNA-bd_sf"/>
</dbReference>
<dbReference type="Pfam" id="PF00392">
    <property type="entry name" value="GntR"/>
    <property type="match status" value="1"/>
</dbReference>
<dbReference type="GO" id="GO:0003700">
    <property type="term" value="F:DNA-binding transcription factor activity"/>
    <property type="evidence" value="ECO:0007669"/>
    <property type="project" value="InterPro"/>
</dbReference>
<evidence type="ECO:0000259" key="4">
    <source>
        <dbReference type="PROSITE" id="PS50949"/>
    </source>
</evidence>
<name>L0FUJ7_ECHVK</name>
<dbReference type="PANTHER" id="PTHR44846">
    <property type="entry name" value="MANNOSYL-D-GLYCERATE TRANSPORT/METABOLISM SYSTEM REPRESSOR MNGR-RELATED"/>
    <property type="match status" value="1"/>
</dbReference>
<dbReference type="SMART" id="SM00866">
    <property type="entry name" value="UTRA"/>
    <property type="match status" value="1"/>
</dbReference>
<keyword evidence="6" id="KW-1185">Reference proteome</keyword>